<dbReference type="Proteomes" id="UP000035027">
    <property type="component" value="Chromosome"/>
</dbReference>
<organism evidence="2 3">
    <name type="scientific">Ligilactobacillus salivarius str. Ren</name>
    <dbReference type="NCBI Taxonomy" id="1194971"/>
    <lineage>
        <taxon>Bacteria</taxon>
        <taxon>Bacillati</taxon>
        <taxon>Bacillota</taxon>
        <taxon>Bacilli</taxon>
        <taxon>Lactobacillales</taxon>
        <taxon>Lactobacillaceae</taxon>
        <taxon>Ligilactobacillus</taxon>
    </lineage>
</organism>
<evidence type="ECO:0000259" key="1">
    <source>
        <dbReference type="Pfam" id="PF01381"/>
    </source>
</evidence>
<dbReference type="AlphaFoldDB" id="A0A0F7PWB4"/>
<reference evidence="2 3" key="1">
    <citation type="submission" date="2015-05" db="EMBL/GenBank/DDBJ databases">
        <title>Complete genome sequence of Lactobacillus salivarius Ren, a probiotic strain with antitumor activity.</title>
        <authorList>
            <person name="Sun E."/>
            <person name="Zhao L."/>
            <person name="Liu S."/>
            <person name="Zhang M."/>
            <person name="Guo H."/>
            <person name="Ren F."/>
        </authorList>
    </citation>
    <scope>NUCLEOTIDE SEQUENCE [LARGE SCALE GENOMIC DNA]</scope>
    <source>
        <strain evidence="2 3">Ren</strain>
    </source>
</reference>
<name>A0A0F7PWB4_9LACO</name>
<dbReference type="EMBL" id="CP011403">
    <property type="protein sequence ID" value="AKI03810.1"/>
    <property type="molecule type" value="Genomic_DNA"/>
</dbReference>
<evidence type="ECO:0000313" key="3">
    <source>
        <dbReference type="Proteomes" id="UP000035027"/>
    </source>
</evidence>
<dbReference type="Gene3D" id="1.10.260.40">
    <property type="entry name" value="lambda repressor-like DNA-binding domains"/>
    <property type="match status" value="1"/>
</dbReference>
<dbReference type="SUPFAM" id="SSF47413">
    <property type="entry name" value="lambda repressor-like DNA-binding domains"/>
    <property type="match status" value="1"/>
</dbReference>
<evidence type="ECO:0000313" key="2">
    <source>
        <dbReference type="EMBL" id="AKI03810.1"/>
    </source>
</evidence>
<gene>
    <name evidence="2" type="ORF">LsR_00259</name>
</gene>
<dbReference type="CDD" id="cd00093">
    <property type="entry name" value="HTH_XRE"/>
    <property type="match status" value="1"/>
</dbReference>
<dbReference type="PATRIC" id="fig|1194971.3.peg.257"/>
<accession>A0A0F7PWB4</accession>
<dbReference type="InterPro" id="IPR001387">
    <property type="entry name" value="Cro/C1-type_HTH"/>
</dbReference>
<sequence>MSRSVFEIEVVIALKKLGKTNKWLAEQLGISPSYLSDILHGNRKATEKVELISKILKIGKVD</sequence>
<protein>
    <recommendedName>
        <fullName evidence="1">HTH cro/C1-type domain-containing protein</fullName>
    </recommendedName>
</protein>
<proteinExistence type="predicted"/>
<dbReference type="Pfam" id="PF01381">
    <property type="entry name" value="HTH_3"/>
    <property type="match status" value="1"/>
</dbReference>
<feature type="domain" description="HTH cro/C1-type" evidence="1">
    <location>
        <begin position="13"/>
        <end position="58"/>
    </location>
</feature>
<dbReference type="RefSeq" id="WP_047035116.1">
    <property type="nucleotide sequence ID" value="NZ_CP011403.1"/>
</dbReference>
<dbReference type="InterPro" id="IPR010982">
    <property type="entry name" value="Lambda_DNA-bd_dom_sf"/>
</dbReference>
<dbReference type="GO" id="GO:0003677">
    <property type="term" value="F:DNA binding"/>
    <property type="evidence" value="ECO:0007669"/>
    <property type="project" value="InterPro"/>
</dbReference>